<accession>A0A7W7ZLC4</accession>
<dbReference type="Proteomes" id="UP000584867">
    <property type="component" value="Unassembled WGS sequence"/>
</dbReference>
<reference evidence="2 3" key="1">
    <citation type="submission" date="2020-08" db="EMBL/GenBank/DDBJ databases">
        <title>Genomic Encyclopedia of Type Strains, Phase IV (KMG-V): Genome sequencing to study the core and pangenomes of soil and plant-associated prokaryotes.</title>
        <authorList>
            <person name="Whitman W."/>
        </authorList>
    </citation>
    <scope>NUCLEOTIDE SEQUENCE [LARGE SCALE GENOMIC DNA]</scope>
    <source>
        <strain evidence="2 3">X5P3</strain>
    </source>
</reference>
<evidence type="ECO:0000256" key="1">
    <source>
        <dbReference type="SAM" id="MobiDB-lite"/>
    </source>
</evidence>
<protein>
    <submittedName>
        <fullName evidence="2">Uncharacterized protein</fullName>
    </submittedName>
</protein>
<gene>
    <name evidence="2" type="ORF">HDF15_000390</name>
</gene>
<name>A0A7W7ZLC4_9BACT</name>
<evidence type="ECO:0000313" key="2">
    <source>
        <dbReference type="EMBL" id="MBB5062065.1"/>
    </source>
</evidence>
<sequence>MKEAVSDAPGCRERLDVKWSTYPHVVLVSGDLAWTSVQLTLQKPAWKCKTGCGWIAGARTASDAQCSGGKPTRERPYQPQGNAAPALWNPLSPGTVGLSQVVAMGDSIVWGNGDRPGFKLLILLDNSEPHAPAAPSL</sequence>
<feature type="region of interest" description="Disordered" evidence="1">
    <location>
        <begin position="62"/>
        <end position="88"/>
    </location>
</feature>
<organism evidence="2 3">
    <name type="scientific">Granulicella mallensis</name>
    <dbReference type="NCBI Taxonomy" id="940614"/>
    <lineage>
        <taxon>Bacteria</taxon>
        <taxon>Pseudomonadati</taxon>
        <taxon>Acidobacteriota</taxon>
        <taxon>Terriglobia</taxon>
        <taxon>Terriglobales</taxon>
        <taxon>Acidobacteriaceae</taxon>
        <taxon>Granulicella</taxon>
    </lineage>
</organism>
<evidence type="ECO:0000313" key="3">
    <source>
        <dbReference type="Proteomes" id="UP000584867"/>
    </source>
</evidence>
<comment type="caution">
    <text evidence="2">The sequence shown here is derived from an EMBL/GenBank/DDBJ whole genome shotgun (WGS) entry which is preliminary data.</text>
</comment>
<proteinExistence type="predicted"/>
<dbReference type="AlphaFoldDB" id="A0A7W7ZLC4"/>
<dbReference type="EMBL" id="JACHIO010000001">
    <property type="protein sequence ID" value="MBB5062065.1"/>
    <property type="molecule type" value="Genomic_DNA"/>
</dbReference>